<evidence type="ECO:0000256" key="3">
    <source>
        <dbReference type="ARBA" id="ARBA00046336"/>
    </source>
</evidence>
<evidence type="ECO:0000259" key="5">
    <source>
        <dbReference type="Pfam" id="PF19906"/>
    </source>
</evidence>
<evidence type="ECO:0000256" key="1">
    <source>
        <dbReference type="ARBA" id="ARBA00023239"/>
    </source>
</evidence>
<evidence type="ECO:0000256" key="2">
    <source>
        <dbReference type="ARBA" id="ARBA00023277"/>
    </source>
</evidence>
<protein>
    <recommendedName>
        <fullName evidence="4">C-deglycosylation enzyme beta subunit</fullName>
    </recommendedName>
</protein>
<proteinExistence type="inferred from homology"/>
<keyword evidence="7" id="KW-1185">Reference proteome</keyword>
<dbReference type="GO" id="GO:0016829">
    <property type="term" value="F:lyase activity"/>
    <property type="evidence" value="ECO:0007669"/>
    <property type="project" value="UniProtKB-KW"/>
</dbReference>
<dbReference type="AlphaFoldDB" id="A0A2K9NJ95"/>
<comment type="similarity">
    <text evidence="3">Belongs to the C-glycoside deglycosidase beta subunit family.</text>
</comment>
<keyword evidence="2" id="KW-0119">Carbohydrate metabolism</keyword>
<organism evidence="6 7">
    <name type="scientific">Niveispirillum cyanobacteriorum</name>
    <dbReference type="NCBI Taxonomy" id="1612173"/>
    <lineage>
        <taxon>Bacteria</taxon>
        <taxon>Pseudomonadati</taxon>
        <taxon>Pseudomonadota</taxon>
        <taxon>Alphaproteobacteria</taxon>
        <taxon>Rhodospirillales</taxon>
        <taxon>Azospirillaceae</taxon>
        <taxon>Niveispirillum</taxon>
    </lineage>
</organism>
<evidence type="ECO:0000256" key="4">
    <source>
        <dbReference type="ARBA" id="ARBA00047208"/>
    </source>
</evidence>
<name>A0A2K9NJ95_9PROT</name>
<feature type="domain" description="C-glycoside deglycosidase beta subunit" evidence="5">
    <location>
        <begin position="2"/>
        <end position="113"/>
    </location>
</feature>
<keyword evidence="1" id="KW-0456">Lyase</keyword>
<dbReference type="Proteomes" id="UP000234752">
    <property type="component" value="Chromosome eg_2"/>
</dbReference>
<sequence length="130" mass="14850">MFDKYMICEDGYGNVQQDGRTVGFAFQARLPYYRGIGLSMVEDIGVIIDGEPVARQDIRFSVRGRTWTLDEMETEYTDRWNFAEKALVTVLRDGGLTPGPHKIQLSERVRVSYLPFVPTTRDTKELVIPA</sequence>
<dbReference type="OrthoDB" id="1494151at2"/>
<accession>A0A2K9NJ95</accession>
<evidence type="ECO:0000313" key="7">
    <source>
        <dbReference type="Proteomes" id="UP000234752"/>
    </source>
</evidence>
<evidence type="ECO:0000313" key="6">
    <source>
        <dbReference type="EMBL" id="AUN32385.1"/>
    </source>
</evidence>
<gene>
    <name evidence="6" type="ORF">C0V82_18595</name>
</gene>
<dbReference type="Pfam" id="PF19906">
    <property type="entry name" value="CGDB"/>
    <property type="match status" value="1"/>
</dbReference>
<reference evidence="6 7" key="1">
    <citation type="submission" date="2017-12" db="EMBL/GenBank/DDBJ databases">
        <title>Genomes of bacteria within cyanobacterial aggregates.</title>
        <authorList>
            <person name="Cai H."/>
        </authorList>
    </citation>
    <scope>NUCLEOTIDE SEQUENCE [LARGE SCALE GENOMIC DNA]</scope>
    <source>
        <strain evidence="6 7">TH16</strain>
    </source>
</reference>
<dbReference type="RefSeq" id="WP_102113923.1">
    <property type="nucleotide sequence ID" value="NZ_BMGN01000007.1"/>
</dbReference>
<dbReference type="InterPro" id="IPR045959">
    <property type="entry name" value="CGDB"/>
</dbReference>
<dbReference type="KEGG" id="ncb:C0V82_18595"/>
<dbReference type="EMBL" id="CP025612">
    <property type="protein sequence ID" value="AUN32385.1"/>
    <property type="molecule type" value="Genomic_DNA"/>
</dbReference>